<keyword evidence="5 7" id="KW-0408">Iron</keyword>
<comment type="caution">
    <text evidence="8">The sequence shown here is derived from an EMBL/GenBank/DDBJ whole genome shotgun (WGS) entry which is preliminary data.</text>
</comment>
<evidence type="ECO:0000313" key="9">
    <source>
        <dbReference type="Proteomes" id="UP000295388"/>
    </source>
</evidence>
<dbReference type="GO" id="GO:0016702">
    <property type="term" value="F:oxidoreductase activity, acting on single donors with incorporation of molecular oxygen, incorporation of two atoms of oxygen"/>
    <property type="evidence" value="ECO:0007669"/>
    <property type="project" value="InterPro"/>
</dbReference>
<dbReference type="InterPro" id="IPR010300">
    <property type="entry name" value="CDO_1"/>
</dbReference>
<dbReference type="RefSeq" id="WP_133799113.1">
    <property type="nucleotide sequence ID" value="NZ_SNWQ01000002.1"/>
</dbReference>
<feature type="binding site" evidence="7">
    <location>
        <position position="90"/>
    </location>
    <ligand>
        <name>Fe cation</name>
        <dbReference type="ChEBI" id="CHEBI:24875"/>
        <note>catalytic</note>
    </ligand>
</feature>
<dbReference type="OrthoDB" id="7059163at2"/>
<dbReference type="SUPFAM" id="SSF51182">
    <property type="entry name" value="RmlC-like cupins"/>
    <property type="match status" value="1"/>
</dbReference>
<reference evidence="8 9" key="1">
    <citation type="submission" date="2019-03" db="EMBL/GenBank/DDBJ databases">
        <title>Genomic Encyclopedia of Type Strains, Phase III (KMG-III): the genomes of soil and plant-associated and newly described type strains.</title>
        <authorList>
            <person name="Whitman W."/>
        </authorList>
    </citation>
    <scope>NUCLEOTIDE SEQUENCE [LARGE SCALE GENOMIC DNA]</scope>
    <source>
        <strain evidence="8 9">VKM Ac-2527</strain>
    </source>
</reference>
<dbReference type="InterPro" id="IPR014710">
    <property type="entry name" value="RmlC-like_jellyroll"/>
</dbReference>
<sequence>MTKVSSALDELCQAVRVATRTPADWDLTVDTVAAKVRPCLPQAQDVLRAIPESARRGHDRSQTLHVEPDGTFSIVALVTRPGQATSIHDHTTWCVVALIDGIEREERFRLDPAGAHLNPIGERLDRPGSVSGFAPPGDIHRVTNAGTTVGISLHIYGTDLRRTGSSVRRTYDLPITDRSDITPALP</sequence>
<dbReference type="PANTHER" id="PTHR12918">
    <property type="entry name" value="CYSTEINE DIOXYGENASE"/>
    <property type="match status" value="1"/>
</dbReference>
<protein>
    <submittedName>
        <fullName evidence="8">Cysteine dioxygenase type I</fullName>
    </submittedName>
</protein>
<evidence type="ECO:0000256" key="5">
    <source>
        <dbReference type="ARBA" id="ARBA00023004"/>
    </source>
</evidence>
<dbReference type="EMBL" id="SNWQ01000002">
    <property type="protein sequence ID" value="TDO52725.1"/>
    <property type="molecule type" value="Genomic_DNA"/>
</dbReference>
<dbReference type="GO" id="GO:0008198">
    <property type="term" value="F:ferrous iron binding"/>
    <property type="evidence" value="ECO:0007669"/>
    <property type="project" value="TreeGrafter"/>
</dbReference>
<dbReference type="Gene3D" id="2.60.120.10">
    <property type="entry name" value="Jelly Rolls"/>
    <property type="match status" value="1"/>
</dbReference>
<feature type="binding site" evidence="7">
    <location>
        <position position="88"/>
    </location>
    <ligand>
        <name>Fe cation</name>
        <dbReference type="ChEBI" id="CHEBI:24875"/>
        <note>catalytic</note>
    </ligand>
</feature>
<gene>
    <name evidence="8" type="ORF">EV643_102567</name>
</gene>
<keyword evidence="2 7" id="KW-0479">Metal-binding</keyword>
<dbReference type="PANTHER" id="PTHR12918:SF1">
    <property type="entry name" value="CYSTEINE DIOXYGENASE TYPE 1"/>
    <property type="match status" value="1"/>
</dbReference>
<proteinExistence type="inferred from homology"/>
<feature type="cross-link" description="3'-(S-cysteinyl)-tyrosine (Cys-Tyr)" evidence="6">
    <location>
        <begin position="94"/>
        <end position="156"/>
    </location>
</feature>
<keyword evidence="9" id="KW-1185">Reference proteome</keyword>
<keyword evidence="4" id="KW-0560">Oxidoreductase</keyword>
<keyword evidence="3 8" id="KW-0223">Dioxygenase</keyword>
<evidence type="ECO:0000256" key="7">
    <source>
        <dbReference type="PIRSR" id="PIRSR610300-51"/>
    </source>
</evidence>
<evidence type="ECO:0000256" key="3">
    <source>
        <dbReference type="ARBA" id="ARBA00022964"/>
    </source>
</evidence>
<organism evidence="8 9">
    <name type="scientific">Kribbella caucasensis</name>
    <dbReference type="NCBI Taxonomy" id="2512215"/>
    <lineage>
        <taxon>Bacteria</taxon>
        <taxon>Bacillati</taxon>
        <taxon>Actinomycetota</taxon>
        <taxon>Actinomycetes</taxon>
        <taxon>Propionibacteriales</taxon>
        <taxon>Kribbellaceae</taxon>
        <taxon>Kribbella</taxon>
    </lineage>
</organism>
<dbReference type="AlphaFoldDB" id="A0A4R6KPU6"/>
<comment type="similarity">
    <text evidence="1">Belongs to the cysteine dioxygenase family.</text>
</comment>
<feature type="binding site" evidence="7">
    <location>
        <position position="140"/>
    </location>
    <ligand>
        <name>Fe cation</name>
        <dbReference type="ChEBI" id="CHEBI:24875"/>
        <note>catalytic</note>
    </ligand>
</feature>
<evidence type="ECO:0000256" key="4">
    <source>
        <dbReference type="ARBA" id="ARBA00023002"/>
    </source>
</evidence>
<evidence type="ECO:0000256" key="6">
    <source>
        <dbReference type="PIRSR" id="PIRSR610300-50"/>
    </source>
</evidence>
<dbReference type="InterPro" id="IPR011051">
    <property type="entry name" value="RmlC_Cupin_sf"/>
</dbReference>
<evidence type="ECO:0000313" key="8">
    <source>
        <dbReference type="EMBL" id="TDO52725.1"/>
    </source>
</evidence>
<dbReference type="Proteomes" id="UP000295388">
    <property type="component" value="Unassembled WGS sequence"/>
</dbReference>
<evidence type="ECO:0000256" key="2">
    <source>
        <dbReference type="ARBA" id="ARBA00022723"/>
    </source>
</evidence>
<name>A0A4R6KPU6_9ACTN</name>
<dbReference type="Pfam" id="PF05995">
    <property type="entry name" value="CDO_I"/>
    <property type="match status" value="1"/>
</dbReference>
<accession>A0A4R6KPU6</accession>
<evidence type="ECO:0000256" key="1">
    <source>
        <dbReference type="ARBA" id="ARBA00006622"/>
    </source>
</evidence>
<dbReference type="CDD" id="cd10548">
    <property type="entry name" value="cupin_CDO"/>
    <property type="match status" value="1"/>
</dbReference>
<keyword evidence="6" id="KW-0883">Thioether bond</keyword>